<evidence type="ECO:0000313" key="4">
    <source>
        <dbReference type="Proteomes" id="UP000184517"/>
    </source>
</evidence>
<feature type="domain" description="Gfo/Idh/MocA-like oxidoreductase N-terminal" evidence="1">
    <location>
        <begin position="4"/>
        <end position="121"/>
    </location>
</feature>
<gene>
    <name evidence="3" type="ORF">SAMN02745753_02626</name>
</gene>
<evidence type="ECO:0000259" key="2">
    <source>
        <dbReference type="Pfam" id="PF02894"/>
    </source>
</evidence>
<keyword evidence="4" id="KW-1185">Reference proteome</keyword>
<organism evidence="3 4">
    <name type="scientific">Marinomonas polaris DSM 16579</name>
    <dbReference type="NCBI Taxonomy" id="1122206"/>
    <lineage>
        <taxon>Bacteria</taxon>
        <taxon>Pseudomonadati</taxon>
        <taxon>Pseudomonadota</taxon>
        <taxon>Gammaproteobacteria</taxon>
        <taxon>Oceanospirillales</taxon>
        <taxon>Oceanospirillaceae</taxon>
        <taxon>Marinomonas</taxon>
    </lineage>
</organism>
<dbReference type="Pfam" id="PF01408">
    <property type="entry name" value="GFO_IDH_MocA"/>
    <property type="match status" value="1"/>
</dbReference>
<dbReference type="PANTHER" id="PTHR43377">
    <property type="entry name" value="BILIVERDIN REDUCTASE A"/>
    <property type="match status" value="1"/>
</dbReference>
<evidence type="ECO:0000259" key="1">
    <source>
        <dbReference type="Pfam" id="PF01408"/>
    </source>
</evidence>
<name>A0A1M5EFX9_9GAMM</name>
<dbReference type="RefSeq" id="WP_072840145.1">
    <property type="nucleotide sequence ID" value="NZ_FQVF01000011.1"/>
</dbReference>
<dbReference type="InterPro" id="IPR051450">
    <property type="entry name" value="Gfo/Idh/MocA_Oxidoreductases"/>
</dbReference>
<dbReference type="Gene3D" id="3.30.360.10">
    <property type="entry name" value="Dihydrodipicolinate Reductase, domain 2"/>
    <property type="match status" value="1"/>
</dbReference>
<protein>
    <submittedName>
        <fullName evidence="3">Predicted dehydrogenase</fullName>
    </submittedName>
</protein>
<proteinExistence type="predicted"/>
<dbReference type="AlphaFoldDB" id="A0A1M5EFX9"/>
<reference evidence="4" key="1">
    <citation type="submission" date="2016-11" db="EMBL/GenBank/DDBJ databases">
        <authorList>
            <person name="Varghese N."/>
            <person name="Submissions S."/>
        </authorList>
    </citation>
    <scope>NUCLEOTIDE SEQUENCE [LARGE SCALE GENOMIC DNA]</scope>
    <source>
        <strain evidence="4">DSM 16579</strain>
    </source>
</reference>
<dbReference type="PANTHER" id="PTHR43377:SF8">
    <property type="entry name" value="BLR3664 PROTEIN"/>
    <property type="match status" value="1"/>
</dbReference>
<evidence type="ECO:0000313" key="3">
    <source>
        <dbReference type="EMBL" id="SHF77971.1"/>
    </source>
</evidence>
<dbReference type="InterPro" id="IPR004104">
    <property type="entry name" value="Gfo/Idh/MocA-like_OxRdtase_C"/>
</dbReference>
<accession>A0A1M5EFX9</accession>
<dbReference type="SUPFAM" id="SSF51735">
    <property type="entry name" value="NAD(P)-binding Rossmann-fold domains"/>
    <property type="match status" value="1"/>
</dbReference>
<dbReference type="OrthoDB" id="9781031at2"/>
<feature type="domain" description="Gfo/Idh/MocA-like oxidoreductase C-terminal" evidence="2">
    <location>
        <begin position="133"/>
        <end position="347"/>
    </location>
</feature>
<sequence>MEQLNITVVGAGLIGLSHLERIYQHPECRIGAIVDPSENAKAIAEQYKVPLFTTLAQLFENAQPDGIILATPNQLHVEQALECIKHNVPVLIEKPVSQSIEEGKVLLDEVKKTGNKVLVGHHRAYSSIMEKARNLIKSGVIGRPVAVMGSALFYKPDSYFLEGMWRTQKGGGPILLNLIHEIGNLRYLLGEVAAVQAMSSNTVRGHEVEDTSAITLQFENGVLGTFLLSDTAASARSWEQTSQENKAYSSYEDEDCYHIAGTEGSLSIPTMRIKRYLKTEDRSWWKPFDCSVETPRRDDPLVGQIDHFCRVIRGETEPRVSVQDGLQNLMVVDCIVKAAQTGARVQVAKIE</sequence>
<dbReference type="InterPro" id="IPR000683">
    <property type="entry name" value="Gfo/Idh/MocA-like_OxRdtase_N"/>
</dbReference>
<dbReference type="Gene3D" id="3.40.50.720">
    <property type="entry name" value="NAD(P)-binding Rossmann-like Domain"/>
    <property type="match status" value="1"/>
</dbReference>
<dbReference type="SUPFAM" id="SSF55347">
    <property type="entry name" value="Glyceraldehyde-3-phosphate dehydrogenase-like, C-terminal domain"/>
    <property type="match status" value="1"/>
</dbReference>
<dbReference type="GO" id="GO:0000166">
    <property type="term" value="F:nucleotide binding"/>
    <property type="evidence" value="ECO:0007669"/>
    <property type="project" value="InterPro"/>
</dbReference>
<dbReference type="STRING" id="1122206.SAMN02745753_02626"/>
<dbReference type="Proteomes" id="UP000184517">
    <property type="component" value="Unassembled WGS sequence"/>
</dbReference>
<dbReference type="InterPro" id="IPR036291">
    <property type="entry name" value="NAD(P)-bd_dom_sf"/>
</dbReference>
<dbReference type="Pfam" id="PF02894">
    <property type="entry name" value="GFO_IDH_MocA_C"/>
    <property type="match status" value="1"/>
</dbReference>
<dbReference type="EMBL" id="FQVF01000011">
    <property type="protein sequence ID" value="SHF77971.1"/>
    <property type="molecule type" value="Genomic_DNA"/>
</dbReference>